<organism evidence="2 3">
    <name type="scientific">Lentinula lateritia</name>
    <dbReference type="NCBI Taxonomy" id="40482"/>
    <lineage>
        <taxon>Eukaryota</taxon>
        <taxon>Fungi</taxon>
        <taxon>Dikarya</taxon>
        <taxon>Basidiomycota</taxon>
        <taxon>Agaricomycotina</taxon>
        <taxon>Agaricomycetes</taxon>
        <taxon>Agaricomycetidae</taxon>
        <taxon>Agaricales</taxon>
        <taxon>Marasmiineae</taxon>
        <taxon>Omphalotaceae</taxon>
        <taxon>Lentinula</taxon>
    </lineage>
</organism>
<evidence type="ECO:0000313" key="3">
    <source>
        <dbReference type="Proteomes" id="UP001150238"/>
    </source>
</evidence>
<gene>
    <name evidence="2" type="ORF">C8J55DRAFT_483944</name>
</gene>
<feature type="region of interest" description="Disordered" evidence="1">
    <location>
        <begin position="137"/>
        <end position="169"/>
    </location>
</feature>
<accession>A0A9W9E1M8</accession>
<dbReference type="AlphaFoldDB" id="A0A9W9E1M8"/>
<protein>
    <submittedName>
        <fullName evidence="2">Uncharacterized protein</fullName>
    </submittedName>
</protein>
<reference evidence="2" key="1">
    <citation type="submission" date="2022-08" db="EMBL/GenBank/DDBJ databases">
        <authorList>
            <consortium name="DOE Joint Genome Institute"/>
            <person name="Min B."/>
            <person name="Riley R."/>
            <person name="Sierra-Patev S."/>
            <person name="Naranjo-Ortiz M."/>
            <person name="Looney B."/>
            <person name="Konkel Z."/>
            <person name="Slot J.C."/>
            <person name="Sakamoto Y."/>
            <person name="Steenwyk J.L."/>
            <person name="Rokas A."/>
            <person name="Carro J."/>
            <person name="Camarero S."/>
            <person name="Ferreira P."/>
            <person name="Molpeceres G."/>
            <person name="Ruiz-Duenas F.J."/>
            <person name="Serrano A."/>
            <person name="Henrissat B."/>
            <person name="Drula E."/>
            <person name="Hughes K.W."/>
            <person name="Mata J.L."/>
            <person name="Ishikawa N.K."/>
            <person name="Vargas-Isla R."/>
            <person name="Ushijima S."/>
            <person name="Smith C.A."/>
            <person name="Ahrendt S."/>
            <person name="Andreopoulos W."/>
            <person name="He G."/>
            <person name="Labutti K."/>
            <person name="Lipzen A."/>
            <person name="Ng V."/>
            <person name="Sandor L."/>
            <person name="Barry K."/>
            <person name="Martinez A.T."/>
            <person name="Xiao Y."/>
            <person name="Gibbons J.G."/>
            <person name="Terashima K."/>
            <person name="Hibbett D.S."/>
            <person name="Grigoriev I.V."/>
        </authorList>
    </citation>
    <scope>NUCLEOTIDE SEQUENCE</scope>
    <source>
        <strain evidence="2">Sp2 HRB7682 ss15</strain>
    </source>
</reference>
<evidence type="ECO:0000313" key="2">
    <source>
        <dbReference type="EMBL" id="KAJ4495984.1"/>
    </source>
</evidence>
<sequence>MYLGQRHKHLAPGPLDSIILSESQQQYFLQLDTWYSTVTKFTGPPQECQGVYWARVDIFLEGTVMQRTDNPRENESNAQANAAVSAPWVVRSKDSCNRRLTGSEYTGGLSLLARCTAGMFVMKDKCLPMSDSAHFDNVPRSSTADGSKPDSNVAHEEVEPSGLGNHMDH</sequence>
<name>A0A9W9E1M8_9AGAR</name>
<evidence type="ECO:0000256" key="1">
    <source>
        <dbReference type="SAM" id="MobiDB-lite"/>
    </source>
</evidence>
<dbReference type="Proteomes" id="UP001150238">
    <property type="component" value="Unassembled WGS sequence"/>
</dbReference>
<reference evidence="2" key="2">
    <citation type="journal article" date="2023" name="Proc. Natl. Acad. Sci. U.S.A.">
        <title>A global phylogenomic analysis of the shiitake genus Lentinula.</title>
        <authorList>
            <person name="Sierra-Patev S."/>
            <person name="Min B."/>
            <person name="Naranjo-Ortiz M."/>
            <person name="Looney B."/>
            <person name="Konkel Z."/>
            <person name="Slot J.C."/>
            <person name="Sakamoto Y."/>
            <person name="Steenwyk J.L."/>
            <person name="Rokas A."/>
            <person name="Carro J."/>
            <person name="Camarero S."/>
            <person name="Ferreira P."/>
            <person name="Molpeceres G."/>
            <person name="Ruiz-Duenas F.J."/>
            <person name="Serrano A."/>
            <person name="Henrissat B."/>
            <person name="Drula E."/>
            <person name="Hughes K.W."/>
            <person name="Mata J.L."/>
            <person name="Ishikawa N.K."/>
            <person name="Vargas-Isla R."/>
            <person name="Ushijima S."/>
            <person name="Smith C.A."/>
            <person name="Donoghue J."/>
            <person name="Ahrendt S."/>
            <person name="Andreopoulos W."/>
            <person name="He G."/>
            <person name="LaButti K."/>
            <person name="Lipzen A."/>
            <person name="Ng V."/>
            <person name="Riley R."/>
            <person name="Sandor L."/>
            <person name="Barry K."/>
            <person name="Martinez A.T."/>
            <person name="Xiao Y."/>
            <person name="Gibbons J.G."/>
            <person name="Terashima K."/>
            <person name="Grigoriev I.V."/>
            <person name="Hibbett D."/>
        </authorList>
    </citation>
    <scope>NUCLEOTIDE SEQUENCE</scope>
    <source>
        <strain evidence="2">Sp2 HRB7682 ss15</strain>
    </source>
</reference>
<proteinExistence type="predicted"/>
<comment type="caution">
    <text evidence="2">The sequence shown here is derived from an EMBL/GenBank/DDBJ whole genome shotgun (WGS) entry which is preliminary data.</text>
</comment>
<dbReference type="EMBL" id="JANVFS010000001">
    <property type="protein sequence ID" value="KAJ4495984.1"/>
    <property type="molecule type" value="Genomic_DNA"/>
</dbReference>